<protein>
    <submittedName>
        <fullName evidence="2">NEDD4 binding protein 2 1</fullName>
    </submittedName>
</protein>
<evidence type="ECO:0000313" key="3">
    <source>
        <dbReference type="Proteomes" id="UP000030665"/>
    </source>
</evidence>
<feature type="compositionally biased region" description="Basic and acidic residues" evidence="1">
    <location>
        <begin position="407"/>
        <end position="423"/>
    </location>
</feature>
<dbReference type="InterPro" id="IPR027417">
    <property type="entry name" value="P-loop_NTPase"/>
</dbReference>
<dbReference type="OrthoDB" id="3231855at2759"/>
<proteinExistence type="predicted"/>
<dbReference type="EMBL" id="HG807591">
    <property type="protein sequence ID" value="CDW60950.1"/>
    <property type="molecule type" value="Genomic_DNA"/>
</dbReference>
<dbReference type="Pfam" id="PF13671">
    <property type="entry name" value="AAA_33"/>
    <property type="match status" value="1"/>
</dbReference>
<evidence type="ECO:0000313" key="2">
    <source>
        <dbReference type="EMBL" id="CDW60950.1"/>
    </source>
</evidence>
<evidence type="ECO:0000256" key="1">
    <source>
        <dbReference type="SAM" id="MobiDB-lite"/>
    </source>
</evidence>
<sequence>MNQDSVICSADEYFKNNDGVYVFEPERLSDAHRFCLQRAVAAMENKVPLVIIDNTNTKRWEMKRYVTSAYRHGYKIFFLEPQTPWRFDAYECASKSVHEVSLASIQRMIETFEHGVTLADFFEGQIIRQPTYNGPRNQRCQRVQKPRMPKSFFAETNNVGPSCSNETLPVLNSEVPERDVPFNVVETDFAMADSEAECYALSANVEGQFVSEASSSLFGVTSDVQHLVDPSRMVTWKQDEQKEEEKEEEEKRERFLVTDELLQNIQEVKSSELPWSNNLDQFDFPEETVVIADVAVQTCEQFIALATSAHPRVTDEPEQLYRSPCRTTIVRRFVSRIDQSTTADESEAVNGNCNWEVLRSCFPTIMEDDLVHIFESCGRDLQWAINVLLDSGYEYNWRPLCPTAEVEETKTETEAADSAKADDGSTETEESTEESSCVMELSPDMAMQLQQMFGFFYRDIPPDRFLSRLFYKRKILDVNVLVETCCLSEGETIPSLQDISDLVFVGPFTNLLDCNQLKIRIPIDLAFTLYTSWIATQTSEVCHSFEDQCIIDGVLAKSLAEVEDENLIKVDPRALSSKLKLQSLLKMFPSIDSDFLENLFYENG</sequence>
<dbReference type="InterPro" id="IPR052772">
    <property type="entry name" value="Endo/PolyKinase_Domain-Protein"/>
</dbReference>
<feature type="compositionally biased region" description="Acidic residues" evidence="1">
    <location>
        <begin position="424"/>
        <end position="433"/>
    </location>
</feature>
<gene>
    <name evidence="2" type="ORF">TTRE_0000935801</name>
</gene>
<feature type="region of interest" description="Disordered" evidence="1">
    <location>
        <begin position="406"/>
        <end position="437"/>
    </location>
</feature>
<dbReference type="PANTHER" id="PTHR46535:SF1">
    <property type="entry name" value="NEDD4-BINDING PROTEIN 2"/>
    <property type="match status" value="1"/>
</dbReference>
<reference evidence="2" key="2">
    <citation type="submission" date="2014-03" db="EMBL/GenBank/DDBJ databases">
        <title>The whipworm genome and dual-species transcriptomics of an intimate host-pathogen interaction.</title>
        <authorList>
            <person name="Foth B.J."/>
            <person name="Tsai I.J."/>
            <person name="Reid A.J."/>
            <person name="Bancroft A.J."/>
            <person name="Nichol S."/>
            <person name="Tracey A."/>
            <person name="Holroyd N."/>
            <person name="Cotton J.A."/>
            <person name="Stanley E.J."/>
            <person name="Zarowiecki M."/>
            <person name="Liu J.Z."/>
            <person name="Huckvale T."/>
            <person name="Cooper P.J."/>
            <person name="Grencis R.K."/>
            <person name="Berriman M."/>
        </authorList>
    </citation>
    <scope>NUCLEOTIDE SEQUENCE [LARGE SCALE GENOMIC DNA]</scope>
</reference>
<organism evidence="2 3">
    <name type="scientific">Trichuris trichiura</name>
    <name type="common">Whipworm</name>
    <name type="synonym">Trichocephalus trichiurus</name>
    <dbReference type="NCBI Taxonomy" id="36087"/>
    <lineage>
        <taxon>Eukaryota</taxon>
        <taxon>Metazoa</taxon>
        <taxon>Ecdysozoa</taxon>
        <taxon>Nematoda</taxon>
        <taxon>Enoplea</taxon>
        <taxon>Dorylaimia</taxon>
        <taxon>Trichinellida</taxon>
        <taxon>Trichuridae</taxon>
        <taxon>Trichuris</taxon>
    </lineage>
</organism>
<accession>A0A077ZQB1</accession>
<dbReference type="CDD" id="cd14279">
    <property type="entry name" value="CUE"/>
    <property type="match status" value="1"/>
</dbReference>
<dbReference type="PANTHER" id="PTHR46535">
    <property type="entry name" value="NEDD4-BINDING PROTEIN 2"/>
    <property type="match status" value="1"/>
</dbReference>
<dbReference type="GO" id="GO:0005634">
    <property type="term" value="C:nucleus"/>
    <property type="evidence" value="ECO:0007669"/>
    <property type="project" value="TreeGrafter"/>
</dbReference>
<dbReference type="AlphaFoldDB" id="A0A077ZQB1"/>
<dbReference type="GO" id="GO:0004519">
    <property type="term" value="F:endonuclease activity"/>
    <property type="evidence" value="ECO:0007669"/>
    <property type="project" value="TreeGrafter"/>
</dbReference>
<dbReference type="Proteomes" id="UP000030665">
    <property type="component" value="Unassembled WGS sequence"/>
</dbReference>
<name>A0A077ZQB1_TRITR</name>
<dbReference type="Gene3D" id="3.40.50.300">
    <property type="entry name" value="P-loop containing nucleotide triphosphate hydrolases"/>
    <property type="match status" value="1"/>
</dbReference>
<dbReference type="STRING" id="36087.A0A077ZQB1"/>
<keyword evidence="3" id="KW-1185">Reference proteome</keyword>
<reference evidence="2" key="1">
    <citation type="submission" date="2014-01" db="EMBL/GenBank/DDBJ databases">
        <authorList>
            <person name="Aslett M."/>
        </authorList>
    </citation>
    <scope>NUCLEOTIDE SEQUENCE</scope>
</reference>